<dbReference type="InterPro" id="IPR039448">
    <property type="entry name" value="Beta_helix"/>
</dbReference>
<evidence type="ECO:0000313" key="6">
    <source>
        <dbReference type="Proteomes" id="UP000240978"/>
    </source>
</evidence>
<dbReference type="InterPro" id="IPR012334">
    <property type="entry name" value="Pectin_lyas_fold"/>
</dbReference>
<evidence type="ECO:0000256" key="1">
    <source>
        <dbReference type="SAM" id="MobiDB-lite"/>
    </source>
</evidence>
<dbReference type="InterPro" id="IPR006626">
    <property type="entry name" value="PbH1"/>
</dbReference>
<evidence type="ECO:0000313" key="5">
    <source>
        <dbReference type="EMBL" id="PSL34561.1"/>
    </source>
</evidence>
<evidence type="ECO:0000259" key="2">
    <source>
        <dbReference type="Pfam" id="PF01345"/>
    </source>
</evidence>
<protein>
    <submittedName>
        <fullName evidence="5">Putative repeat protein (TIGR01451 family)/predicted secreted protein (Por secretion system target)</fullName>
    </submittedName>
</protein>
<dbReference type="Pfam" id="PF01345">
    <property type="entry name" value="DUF11"/>
    <property type="match status" value="1"/>
</dbReference>
<dbReference type="Gene3D" id="2.60.40.4070">
    <property type="match status" value="1"/>
</dbReference>
<dbReference type="PANTHER" id="PTHR34819:SF3">
    <property type="entry name" value="CELL SURFACE PROTEIN"/>
    <property type="match status" value="1"/>
</dbReference>
<dbReference type="Gene3D" id="2.60.40.10">
    <property type="entry name" value="Immunoglobulins"/>
    <property type="match status" value="1"/>
</dbReference>
<reference evidence="5 6" key="1">
    <citation type="submission" date="2018-03" db="EMBL/GenBank/DDBJ databases">
        <title>Genomic Encyclopedia of Archaeal and Bacterial Type Strains, Phase II (KMG-II): from individual species to whole genera.</title>
        <authorList>
            <person name="Goeker M."/>
        </authorList>
    </citation>
    <scope>NUCLEOTIDE SEQUENCE [LARGE SCALE GENOMIC DNA]</scope>
    <source>
        <strain evidence="5 6">DSM 18107</strain>
    </source>
</reference>
<dbReference type="InterPro" id="IPR001434">
    <property type="entry name" value="OmcB-like_DUF11"/>
</dbReference>
<feature type="domain" description="DUF11" evidence="2">
    <location>
        <begin position="818"/>
        <end position="924"/>
    </location>
</feature>
<name>A0A2P8GKR8_9BACT</name>
<evidence type="ECO:0000259" key="3">
    <source>
        <dbReference type="Pfam" id="PF13229"/>
    </source>
</evidence>
<dbReference type="Proteomes" id="UP000240978">
    <property type="component" value="Unassembled WGS sequence"/>
</dbReference>
<dbReference type="SUPFAM" id="SSF51126">
    <property type="entry name" value="Pectin lyase-like"/>
    <property type="match status" value="1"/>
</dbReference>
<dbReference type="InterPro" id="IPR047589">
    <property type="entry name" value="DUF11_rpt"/>
</dbReference>
<dbReference type="SMART" id="SM00710">
    <property type="entry name" value="PbH1"/>
    <property type="match status" value="8"/>
</dbReference>
<dbReference type="PANTHER" id="PTHR34819">
    <property type="entry name" value="LARGE CYSTEINE-RICH PERIPLASMIC PROTEIN OMCB"/>
    <property type="match status" value="1"/>
</dbReference>
<dbReference type="InterPro" id="IPR026466">
    <property type="entry name" value="Fim_isopep_form_D2_dom"/>
</dbReference>
<comment type="caution">
    <text evidence="5">The sequence shown here is derived from an EMBL/GenBank/DDBJ whole genome shotgun (WGS) entry which is preliminary data.</text>
</comment>
<dbReference type="Pfam" id="PF18962">
    <property type="entry name" value="Por_Secre_tail"/>
    <property type="match status" value="1"/>
</dbReference>
<sequence>MRQHLKESDLSLTTSIDVTQQNHSYGSLIQRFSTIFLLFLLLSPVNIMAQSTKTFTVNMTGDESDPNADNIGDDGRCDVDPITMGDQCTFRAAIQNQNGNRNLGQNRITFDIPNAPGTGSIIIKVGSTGLGALPPILGSVFIDGINSDGRRIELDGSMAGGGAIGLRLLGGGCEISFFVINSFSSHGMFISGTPPPGEGGHRIQNNYIGTDFTGTTAKGNGGDGIFIDNTPGCMIGGTGILRNIISGNEGRGINIQGLDPSQFGTNGAQNNLAIGNLIGLDISGENALPNKGDAVVLNNAPNNTIGGSDPNQGNKMAGTNNTNGVTVTGSLTEGIKILGNFIGENKTGAKFKVGIAASAKPITIEGNVITEIVGVGIDLFVTGDGSYNIRRNTFEGNMSVGSKLRFGEGKNVQMMYQNNLHSGNGMALDVEESLSGKIDWIFAGDTLKLGQAGANFIFHAAGNKDFSNGIYQGNAGVAFNYVADLAPGLQMALRVKGDAYSGNAGGARTGKVVLKAGTEFSYALLGSSAVNNGKDGDRLDVFADVNAIATLTSMENRFAVNGGAGLRWISDGKNLVTLRAFIEKDIFDKNVLTGLEVTSFLTEKSILNNTVTDNGGPGILLDGTTIAHLEGNTISGNGIGILVNDAATASMNNNTITANGKGIAFGGTGAGSDMTANAIFKNNGIGIDLGNDGPTANDVGDADTGPNNLQNFPVLTAVNSSGGNTNIQGTLNSTPNATFRLDFFSNDACNPSGFGEGQAFLDSFKVTTDANGNATFNALLTGITLPAGAAVTSTATDPAHNTSEFSACLQMGNVETADLELTKKADKTQYVVGDQVTYTIQLTNKGTANAPDIVVTDLLPAGITFKQATASVGTYSSATGKWQVALLNNGQQATLTITGTANAAGTITNIAEVTASKLPDPDSSPGNGVSTEDDQSSVSIQVSQPQADITQQYRALMQQITALVNAGKLTPREGRILNGIVDISLQLENRGRIQPAIFVLRVFIVLVRNATQRTRLTDIDRNALINAAQKIINQLRAMPLRQSSASQDSSEEWKDLESRARKELMGEAFIRTYPNPFNSYAVISFDVATESRVQLNVYSANGEIVARLVDQVMQPGVQTITWQTPDLAAGVYLLQLKANDVITTYKVFHVKE</sequence>
<dbReference type="NCBIfam" id="TIGR01451">
    <property type="entry name" value="B_ant_repeat"/>
    <property type="match status" value="1"/>
</dbReference>
<feature type="domain" description="Right handed beta helix" evidence="3">
    <location>
        <begin position="555"/>
        <end position="692"/>
    </location>
</feature>
<dbReference type="InterPro" id="IPR013783">
    <property type="entry name" value="Ig-like_fold"/>
</dbReference>
<dbReference type="NCBIfam" id="TIGR04183">
    <property type="entry name" value="Por_Secre_tail"/>
    <property type="match status" value="1"/>
</dbReference>
<dbReference type="NCBIfam" id="TIGR04226">
    <property type="entry name" value="RrgB_K2N_iso_D2"/>
    <property type="match status" value="1"/>
</dbReference>
<dbReference type="RefSeq" id="WP_170117404.1">
    <property type="nucleotide sequence ID" value="NZ_PYGK01000002.1"/>
</dbReference>
<gene>
    <name evidence="5" type="ORF">CLV42_102133</name>
</gene>
<dbReference type="AlphaFoldDB" id="A0A2P8GKR8"/>
<evidence type="ECO:0000259" key="4">
    <source>
        <dbReference type="Pfam" id="PF18962"/>
    </source>
</evidence>
<proteinExistence type="predicted"/>
<organism evidence="5 6">
    <name type="scientific">Chitinophaga ginsengisoli</name>
    <dbReference type="NCBI Taxonomy" id="363837"/>
    <lineage>
        <taxon>Bacteria</taxon>
        <taxon>Pseudomonadati</taxon>
        <taxon>Bacteroidota</taxon>
        <taxon>Chitinophagia</taxon>
        <taxon>Chitinophagales</taxon>
        <taxon>Chitinophagaceae</taxon>
        <taxon>Chitinophaga</taxon>
    </lineage>
</organism>
<feature type="region of interest" description="Disordered" evidence="1">
    <location>
        <begin position="914"/>
        <end position="938"/>
    </location>
</feature>
<keyword evidence="6" id="KW-1185">Reference proteome</keyword>
<dbReference type="InterPro" id="IPR051172">
    <property type="entry name" value="Chlamydia_OmcB"/>
</dbReference>
<feature type="domain" description="Secretion system C-terminal sorting" evidence="4">
    <location>
        <begin position="1073"/>
        <end position="1146"/>
    </location>
</feature>
<accession>A0A2P8GKR8</accession>
<dbReference type="Pfam" id="PF13229">
    <property type="entry name" value="Beta_helix"/>
    <property type="match status" value="1"/>
</dbReference>
<dbReference type="InterPro" id="IPR026444">
    <property type="entry name" value="Secre_tail"/>
</dbReference>
<dbReference type="InterPro" id="IPR011050">
    <property type="entry name" value="Pectin_lyase_fold/virulence"/>
</dbReference>
<dbReference type="Gene3D" id="2.160.20.10">
    <property type="entry name" value="Single-stranded right-handed beta-helix, Pectin lyase-like"/>
    <property type="match status" value="1"/>
</dbReference>
<dbReference type="EMBL" id="PYGK01000002">
    <property type="protein sequence ID" value="PSL34561.1"/>
    <property type="molecule type" value="Genomic_DNA"/>
</dbReference>